<dbReference type="PRINTS" id="PR00662">
    <property type="entry name" value="G6PISOMERASE"/>
</dbReference>
<dbReference type="RefSeq" id="WP_420906361.1">
    <property type="nucleotide sequence ID" value="NZ_BAAFGK010000005.1"/>
</dbReference>
<dbReference type="InterPro" id="IPR046348">
    <property type="entry name" value="SIS_dom_sf"/>
</dbReference>
<dbReference type="PANTHER" id="PTHR11469:SF1">
    <property type="entry name" value="GLUCOSE-6-PHOSPHATE ISOMERASE"/>
    <property type="match status" value="1"/>
</dbReference>
<name>A0ABQ0CD71_9PROT</name>
<proteinExistence type="inferred from homology"/>
<gene>
    <name evidence="6" type="primary">pgi</name>
    <name evidence="6" type="ORF">SIID45300_02993</name>
</gene>
<keyword evidence="3 4" id="KW-0413">Isomerase</keyword>
<comment type="caution">
    <text evidence="6">The sequence shown here is derived from an EMBL/GenBank/DDBJ whole genome shotgun (WGS) entry which is preliminary data.</text>
</comment>
<organism evidence="6 7">
    <name type="scientific">Candidatus Magnetaquiglobus chichijimensis</name>
    <dbReference type="NCBI Taxonomy" id="3141448"/>
    <lineage>
        <taxon>Bacteria</taxon>
        <taxon>Pseudomonadati</taxon>
        <taxon>Pseudomonadota</taxon>
        <taxon>Magnetococcia</taxon>
        <taxon>Magnetococcales</taxon>
        <taxon>Candidatus Magnetaquicoccaceae</taxon>
        <taxon>Candidatus Magnetaquiglobus</taxon>
    </lineage>
</organism>
<evidence type="ECO:0000256" key="2">
    <source>
        <dbReference type="ARBA" id="ARBA00023152"/>
    </source>
</evidence>
<evidence type="ECO:0000313" key="7">
    <source>
        <dbReference type="Proteomes" id="UP001628193"/>
    </source>
</evidence>
<feature type="region of interest" description="Disordered" evidence="5">
    <location>
        <begin position="407"/>
        <end position="429"/>
    </location>
</feature>
<keyword evidence="7" id="KW-1185">Reference proteome</keyword>
<dbReference type="PROSITE" id="PS00174">
    <property type="entry name" value="P_GLUCOSE_ISOMERASE_2"/>
    <property type="match status" value="1"/>
</dbReference>
<keyword evidence="2 4" id="KW-0324">Glycolysis</keyword>
<protein>
    <recommendedName>
        <fullName evidence="4">Glucose-6-phosphate isomerase</fullName>
        <ecNumber evidence="4">5.3.1.9</ecNumber>
    </recommendedName>
</protein>
<reference evidence="6 7" key="2">
    <citation type="submission" date="2024-09" db="EMBL/GenBank/DDBJ databases">
        <title>Draft genome sequence of Candidatus Magnetaquicoccaceae bacterium FCR-1.</title>
        <authorList>
            <person name="Shimoshige H."/>
            <person name="Shimamura S."/>
            <person name="Taoka A."/>
            <person name="Kobayashi H."/>
            <person name="Maekawa T."/>
        </authorList>
    </citation>
    <scope>NUCLEOTIDE SEQUENCE [LARGE SCALE GENOMIC DNA]</scope>
    <source>
        <strain evidence="6 7">FCR-1</strain>
    </source>
</reference>
<dbReference type="EMBL" id="BAAFGK010000005">
    <property type="protein sequence ID" value="GAB0058640.1"/>
    <property type="molecule type" value="Genomic_DNA"/>
</dbReference>
<dbReference type="EC" id="5.3.1.9" evidence="4"/>
<dbReference type="PANTHER" id="PTHR11469">
    <property type="entry name" value="GLUCOSE-6-PHOSPHATE ISOMERASE"/>
    <property type="match status" value="1"/>
</dbReference>
<keyword evidence="1 4" id="KW-0312">Gluconeogenesis</keyword>
<dbReference type="Gene3D" id="3.40.50.10490">
    <property type="entry name" value="Glucose-6-phosphate isomerase like protein, domain 1"/>
    <property type="match status" value="2"/>
</dbReference>
<dbReference type="PROSITE" id="PS51463">
    <property type="entry name" value="P_GLUCOSE_ISOMERASE_3"/>
    <property type="match status" value="1"/>
</dbReference>
<dbReference type="GO" id="GO:0004347">
    <property type="term" value="F:glucose-6-phosphate isomerase activity"/>
    <property type="evidence" value="ECO:0007669"/>
    <property type="project" value="UniProtKB-EC"/>
</dbReference>
<comment type="pathway">
    <text evidence="4">Carbohydrate degradation; glycolysis; D-glyceraldehyde 3-phosphate and glycerone phosphate from D-glucose: step 2/4.</text>
</comment>
<accession>A0ABQ0CD71</accession>
<comment type="similarity">
    <text evidence="4">Belongs to the GPI family.</text>
</comment>
<evidence type="ECO:0000256" key="5">
    <source>
        <dbReference type="SAM" id="MobiDB-lite"/>
    </source>
</evidence>
<evidence type="ECO:0000313" key="6">
    <source>
        <dbReference type="EMBL" id="GAB0058640.1"/>
    </source>
</evidence>
<reference evidence="6 7" key="1">
    <citation type="submission" date="2024-05" db="EMBL/GenBank/DDBJ databases">
        <authorList>
            <consortium name="Candidatus Magnetaquicoccaceae bacterium FCR-1 genome sequencing consortium"/>
            <person name="Shimoshige H."/>
            <person name="Shimamura S."/>
            <person name="Taoka A."/>
            <person name="Kobayashi H."/>
            <person name="Maekawa T."/>
        </authorList>
    </citation>
    <scope>NUCLEOTIDE SEQUENCE [LARGE SCALE GENOMIC DNA]</scope>
    <source>
        <strain evidence="6 7">FCR-1</strain>
    </source>
</reference>
<evidence type="ECO:0000256" key="4">
    <source>
        <dbReference type="RuleBase" id="RU000612"/>
    </source>
</evidence>
<evidence type="ECO:0000256" key="3">
    <source>
        <dbReference type="ARBA" id="ARBA00023235"/>
    </source>
</evidence>
<dbReference type="InterPro" id="IPR018189">
    <property type="entry name" value="Phosphoglucose_isomerase_CS"/>
</dbReference>
<dbReference type="Pfam" id="PF00342">
    <property type="entry name" value="PGI"/>
    <property type="match status" value="1"/>
</dbReference>
<evidence type="ECO:0000256" key="1">
    <source>
        <dbReference type="ARBA" id="ARBA00022432"/>
    </source>
</evidence>
<dbReference type="Proteomes" id="UP001628193">
    <property type="component" value="Unassembled WGS sequence"/>
</dbReference>
<dbReference type="InterPro" id="IPR001672">
    <property type="entry name" value="G6P_Isomerase"/>
</dbReference>
<sequence length="429" mass="46058">MTHHPFSLDIRPHTFIRHRDCPPGLLDTLTLWRAHPEQRPPFLQLLITDAEPRTSRLWADRFRAQAERLVVLGIGGSSLGGNMLVSTLAGPGNGVTFFENICPEQLAALYEQDWQTTRLLAVSKSGETPETLAQLLTVLPVLEAHVGRAALADHLAVITENPASALGAIAATLGVPIIPHAAVGGRFSVLSVTGLLPAAFAGIDIDALVAGARSMAERCLLPDPVANPALRHALAQAAMAEAGRNMSVLLTYGSRLETIATWFRQLWAESLGKIDPQGRKQGLTPVEARGVVDQHSQLQLYLDGPEDKQFTLLFDPMLAGMGRAIDAGPFAALPAIAPLAGRSVGELFTAEYLGTRDALLNRGAPLREFRLSCRDPFALGELLLLLEMETALVAACLGVTPFDQPAVEDGKKRTRSRLEASTPGTLLKE</sequence>
<comment type="catalytic activity">
    <reaction evidence="4">
        <text>alpha-D-glucose 6-phosphate = beta-D-fructose 6-phosphate</text>
        <dbReference type="Rhea" id="RHEA:11816"/>
        <dbReference type="ChEBI" id="CHEBI:57634"/>
        <dbReference type="ChEBI" id="CHEBI:58225"/>
        <dbReference type="EC" id="5.3.1.9"/>
    </reaction>
</comment>
<dbReference type="SUPFAM" id="SSF53697">
    <property type="entry name" value="SIS domain"/>
    <property type="match status" value="1"/>
</dbReference>